<dbReference type="EMBL" id="SDRB02003528">
    <property type="protein sequence ID" value="THG17425.1"/>
    <property type="molecule type" value="Genomic_DNA"/>
</dbReference>
<gene>
    <name evidence="11" type="ORF">TEA_006815</name>
</gene>
<evidence type="ECO:0000256" key="2">
    <source>
        <dbReference type="ARBA" id="ARBA00022448"/>
    </source>
</evidence>
<feature type="transmembrane region" description="Helical" evidence="10">
    <location>
        <begin position="64"/>
        <end position="83"/>
    </location>
</feature>
<evidence type="ECO:0008006" key="13">
    <source>
        <dbReference type="Google" id="ProtNLM"/>
    </source>
</evidence>
<evidence type="ECO:0000256" key="9">
    <source>
        <dbReference type="ARBA" id="ARBA00023303"/>
    </source>
</evidence>
<evidence type="ECO:0000256" key="6">
    <source>
        <dbReference type="ARBA" id="ARBA00022989"/>
    </source>
</evidence>
<dbReference type="InterPro" id="IPR027359">
    <property type="entry name" value="Volt_channel_dom_sf"/>
</dbReference>
<dbReference type="GO" id="GO:0034702">
    <property type="term" value="C:monoatomic ion channel complex"/>
    <property type="evidence" value="ECO:0007669"/>
    <property type="project" value="UniProtKB-KW"/>
</dbReference>
<dbReference type="PANTHER" id="PTHR46480">
    <property type="entry name" value="F20B24.22"/>
    <property type="match status" value="1"/>
</dbReference>
<accession>A0A4S4EMM6</accession>
<protein>
    <recommendedName>
        <fullName evidence="13">Voltage-gated hydrogen channel 1</fullName>
    </recommendedName>
</protein>
<organism evidence="11 12">
    <name type="scientific">Camellia sinensis var. sinensis</name>
    <name type="common">China tea</name>
    <dbReference type="NCBI Taxonomy" id="542762"/>
    <lineage>
        <taxon>Eukaryota</taxon>
        <taxon>Viridiplantae</taxon>
        <taxon>Streptophyta</taxon>
        <taxon>Embryophyta</taxon>
        <taxon>Tracheophyta</taxon>
        <taxon>Spermatophyta</taxon>
        <taxon>Magnoliopsida</taxon>
        <taxon>eudicotyledons</taxon>
        <taxon>Gunneridae</taxon>
        <taxon>Pentapetalae</taxon>
        <taxon>asterids</taxon>
        <taxon>Ericales</taxon>
        <taxon>Theaceae</taxon>
        <taxon>Camellia</taxon>
    </lineage>
</organism>
<reference evidence="11 12" key="1">
    <citation type="journal article" date="2018" name="Proc. Natl. Acad. Sci. U.S.A.">
        <title>Draft genome sequence of Camellia sinensis var. sinensis provides insights into the evolution of the tea genome and tea quality.</title>
        <authorList>
            <person name="Wei C."/>
            <person name="Yang H."/>
            <person name="Wang S."/>
            <person name="Zhao J."/>
            <person name="Liu C."/>
            <person name="Gao L."/>
            <person name="Xia E."/>
            <person name="Lu Y."/>
            <person name="Tai Y."/>
            <person name="She G."/>
            <person name="Sun J."/>
            <person name="Cao H."/>
            <person name="Tong W."/>
            <person name="Gao Q."/>
            <person name="Li Y."/>
            <person name="Deng W."/>
            <person name="Jiang X."/>
            <person name="Wang W."/>
            <person name="Chen Q."/>
            <person name="Zhang S."/>
            <person name="Li H."/>
            <person name="Wu J."/>
            <person name="Wang P."/>
            <person name="Li P."/>
            <person name="Shi C."/>
            <person name="Zheng F."/>
            <person name="Jian J."/>
            <person name="Huang B."/>
            <person name="Shan D."/>
            <person name="Shi M."/>
            <person name="Fang C."/>
            <person name="Yue Y."/>
            <person name="Li F."/>
            <person name="Li D."/>
            <person name="Wei S."/>
            <person name="Han B."/>
            <person name="Jiang C."/>
            <person name="Yin Y."/>
            <person name="Xia T."/>
            <person name="Zhang Z."/>
            <person name="Bennetzen J.L."/>
            <person name="Zhao S."/>
            <person name="Wan X."/>
        </authorList>
    </citation>
    <scope>NUCLEOTIDE SEQUENCE [LARGE SCALE GENOMIC DNA]</scope>
    <source>
        <strain evidence="12">cv. Shuchazao</strain>
        <tissue evidence="11">Leaf</tissue>
    </source>
</reference>
<evidence type="ECO:0000256" key="10">
    <source>
        <dbReference type="SAM" id="Phobius"/>
    </source>
</evidence>
<evidence type="ECO:0000313" key="11">
    <source>
        <dbReference type="EMBL" id="THG17425.1"/>
    </source>
</evidence>
<evidence type="ECO:0000256" key="4">
    <source>
        <dbReference type="ARBA" id="ARBA00022692"/>
    </source>
</evidence>
<dbReference type="GO" id="GO:0030171">
    <property type="term" value="F:voltage-gated proton channel activity"/>
    <property type="evidence" value="ECO:0007669"/>
    <property type="project" value="InterPro"/>
</dbReference>
<feature type="transmembrane region" description="Helical" evidence="10">
    <location>
        <begin position="103"/>
        <end position="124"/>
    </location>
</feature>
<dbReference type="STRING" id="542762.A0A4S4EMM6"/>
<keyword evidence="5" id="KW-0851">Voltage-gated channel</keyword>
<keyword evidence="6 10" id="KW-1133">Transmembrane helix</keyword>
<keyword evidence="9" id="KW-0407">Ion channel</keyword>
<sequence>MDSSQSQQQSTSISIETIEFSIENLIKSWIRRQKWKVHFNSTQQLEDYKKSPWRTHLVNFLESTPIHVIALSLLLADLILTTLELSSSLLSCAPSKHEKGQVWYHWLGITILSLLGLRTVALAIGLGGSCFRRPGCVIDGVVVMAALVLEVFLERKGGGLVVVVSLWRVVRVVESAFELSDVAIEGQIEVIVCQFEALREENRRLLGIIADKDRIIEELQEELEKCEHA</sequence>
<comment type="caution">
    <text evidence="11">The sequence shown here is derived from an EMBL/GenBank/DDBJ whole genome shotgun (WGS) entry which is preliminary data.</text>
</comment>
<comment type="subcellular location">
    <subcellularLocation>
        <location evidence="1">Cell membrane</location>
        <topology evidence="1">Multi-pass membrane protein</topology>
    </subcellularLocation>
</comment>
<keyword evidence="8 10" id="KW-0472">Membrane</keyword>
<evidence type="ECO:0000256" key="8">
    <source>
        <dbReference type="ARBA" id="ARBA00023136"/>
    </source>
</evidence>
<evidence type="ECO:0000256" key="3">
    <source>
        <dbReference type="ARBA" id="ARBA00022475"/>
    </source>
</evidence>
<evidence type="ECO:0000256" key="5">
    <source>
        <dbReference type="ARBA" id="ARBA00022882"/>
    </source>
</evidence>
<keyword evidence="7" id="KW-0406">Ion transport</keyword>
<evidence type="ECO:0000256" key="1">
    <source>
        <dbReference type="ARBA" id="ARBA00004651"/>
    </source>
</evidence>
<evidence type="ECO:0000256" key="7">
    <source>
        <dbReference type="ARBA" id="ARBA00023065"/>
    </source>
</evidence>
<dbReference type="PANTHER" id="PTHR46480:SF1">
    <property type="entry name" value="VOLTAGE-GATED HYDROGEN CHANNEL 1"/>
    <property type="match status" value="1"/>
</dbReference>
<keyword evidence="2" id="KW-0813">Transport</keyword>
<evidence type="ECO:0000313" key="12">
    <source>
        <dbReference type="Proteomes" id="UP000306102"/>
    </source>
</evidence>
<keyword evidence="4 10" id="KW-0812">Transmembrane</keyword>
<proteinExistence type="predicted"/>
<keyword evidence="12" id="KW-1185">Reference proteome</keyword>
<name>A0A4S4EMM6_CAMSN</name>
<dbReference type="AlphaFoldDB" id="A0A4S4EMM6"/>
<dbReference type="InterPro" id="IPR031846">
    <property type="entry name" value="Hvcn1"/>
</dbReference>
<dbReference type="Proteomes" id="UP000306102">
    <property type="component" value="Unassembled WGS sequence"/>
</dbReference>
<dbReference type="GO" id="GO:0005886">
    <property type="term" value="C:plasma membrane"/>
    <property type="evidence" value="ECO:0007669"/>
    <property type="project" value="UniProtKB-SubCell"/>
</dbReference>
<dbReference type="Gene3D" id="1.20.120.350">
    <property type="entry name" value="Voltage-gated potassium channels. Chain C"/>
    <property type="match status" value="1"/>
</dbReference>
<keyword evidence="3" id="KW-1003">Cell membrane</keyword>